<dbReference type="EMBL" id="JBHTKM010000063">
    <property type="protein sequence ID" value="MFD1017538.1"/>
    <property type="molecule type" value="Genomic_DNA"/>
</dbReference>
<gene>
    <name evidence="1" type="ORF">ACFQ13_16545</name>
</gene>
<accession>A0ABW3KXC3</accession>
<protein>
    <submittedName>
        <fullName evidence="1">Uncharacterized protein</fullName>
    </submittedName>
</protein>
<dbReference type="Proteomes" id="UP001597086">
    <property type="component" value="Unassembled WGS sequence"/>
</dbReference>
<reference evidence="2" key="1">
    <citation type="journal article" date="2019" name="Int. J. Syst. Evol. Microbiol.">
        <title>The Global Catalogue of Microorganisms (GCM) 10K type strain sequencing project: providing services to taxonomists for standard genome sequencing and annotation.</title>
        <authorList>
            <consortium name="The Broad Institute Genomics Platform"/>
            <consortium name="The Broad Institute Genome Sequencing Center for Infectious Disease"/>
            <person name="Wu L."/>
            <person name="Ma J."/>
        </authorList>
    </citation>
    <scope>NUCLEOTIDE SEQUENCE [LARGE SCALE GENOMIC DNA]</scope>
    <source>
        <strain evidence="2">CCUG 56098</strain>
    </source>
</reference>
<organism evidence="1 2">
    <name type="scientific">Winogradskyella rapida</name>
    <dbReference type="NCBI Taxonomy" id="549701"/>
    <lineage>
        <taxon>Bacteria</taxon>
        <taxon>Pseudomonadati</taxon>
        <taxon>Bacteroidota</taxon>
        <taxon>Flavobacteriia</taxon>
        <taxon>Flavobacteriales</taxon>
        <taxon>Flavobacteriaceae</taxon>
        <taxon>Winogradskyella</taxon>
    </lineage>
</organism>
<proteinExistence type="predicted"/>
<evidence type="ECO:0000313" key="1">
    <source>
        <dbReference type="EMBL" id="MFD1017538.1"/>
    </source>
</evidence>
<sequence length="49" mass="5904">MLTQRTERYQQLSSDCHESLKAVESLREVPENMKVQDEVYKTLRETFKK</sequence>
<name>A0ABW3KXC3_9FLAO</name>
<comment type="caution">
    <text evidence="1">The sequence shown here is derived from an EMBL/GenBank/DDBJ whole genome shotgun (WGS) entry which is preliminary data.</text>
</comment>
<keyword evidence="2" id="KW-1185">Reference proteome</keyword>
<evidence type="ECO:0000313" key="2">
    <source>
        <dbReference type="Proteomes" id="UP001597086"/>
    </source>
</evidence>
<dbReference type="RefSeq" id="WP_386119328.1">
    <property type="nucleotide sequence ID" value="NZ_JBHTKM010000063.1"/>
</dbReference>